<dbReference type="Pfam" id="PF01041">
    <property type="entry name" value="DegT_DnrJ_EryC1"/>
    <property type="match status" value="1"/>
</dbReference>
<dbReference type="InterPro" id="IPR015422">
    <property type="entry name" value="PyrdxlP-dep_Trfase_small"/>
</dbReference>
<dbReference type="InterPro" id="IPR000653">
    <property type="entry name" value="DegT/StrS_aminotransferase"/>
</dbReference>
<proteinExistence type="predicted"/>
<evidence type="ECO:0008006" key="3">
    <source>
        <dbReference type="Google" id="ProtNLM"/>
    </source>
</evidence>
<accession>A0A1V1P9Y0</accession>
<dbReference type="InterPro" id="IPR015424">
    <property type="entry name" value="PyrdxlP-dep_Trfase"/>
</dbReference>
<comment type="caution">
    <text evidence="1">The sequence shown here is derived from an EMBL/GenBank/DDBJ whole genome shotgun (WGS) entry which is preliminary data.</text>
</comment>
<dbReference type="Gene3D" id="3.90.1150.10">
    <property type="entry name" value="Aspartate Aminotransferase, domain 1"/>
    <property type="match status" value="1"/>
</dbReference>
<dbReference type="Proteomes" id="UP000189670">
    <property type="component" value="Unassembled WGS sequence"/>
</dbReference>
<dbReference type="AlphaFoldDB" id="A0A1V1P9Y0"/>
<evidence type="ECO:0000313" key="2">
    <source>
        <dbReference type="Proteomes" id="UP000189670"/>
    </source>
</evidence>
<sequence length="78" mass="9003">MIKKFGIGRDQLMEELNKNNIDNRPLFIPLHKQPIYNTNSFLPVAERLSSRGLSLPSSINLRPDDIEQVVKVIENCRQ</sequence>
<gene>
    <name evidence="1" type="ORF">OMM_08011</name>
</gene>
<organism evidence="1 2">
    <name type="scientific">Candidatus Magnetoglobus multicellularis str. Araruama</name>
    <dbReference type="NCBI Taxonomy" id="890399"/>
    <lineage>
        <taxon>Bacteria</taxon>
        <taxon>Pseudomonadati</taxon>
        <taxon>Thermodesulfobacteriota</taxon>
        <taxon>Desulfobacteria</taxon>
        <taxon>Desulfobacterales</taxon>
        <taxon>Desulfobacteraceae</taxon>
        <taxon>Candidatus Magnetoglobus</taxon>
    </lineage>
</organism>
<evidence type="ECO:0000313" key="1">
    <source>
        <dbReference type="EMBL" id="ETR71598.1"/>
    </source>
</evidence>
<protein>
    <recommendedName>
        <fullName evidence="3">DegT/DnrJ/EryC1/StrS aminotransferase</fullName>
    </recommendedName>
</protein>
<dbReference type="EMBL" id="ATBP01000249">
    <property type="protein sequence ID" value="ETR71598.1"/>
    <property type="molecule type" value="Genomic_DNA"/>
</dbReference>
<reference evidence="2" key="1">
    <citation type="submission" date="2012-11" db="EMBL/GenBank/DDBJ databases">
        <authorList>
            <person name="Lucero-Rivera Y.E."/>
            <person name="Tovar-Ramirez D."/>
        </authorList>
    </citation>
    <scope>NUCLEOTIDE SEQUENCE [LARGE SCALE GENOMIC DNA]</scope>
    <source>
        <strain evidence="2">Araruama</strain>
    </source>
</reference>
<name>A0A1V1P9Y0_9BACT</name>
<dbReference type="SUPFAM" id="SSF53383">
    <property type="entry name" value="PLP-dependent transferases"/>
    <property type="match status" value="1"/>
</dbReference>